<name>A0A328YC96_9FLAO</name>
<comment type="caution">
    <text evidence="2">The sequence shown here is derived from an EMBL/GenBank/DDBJ whole genome shotgun (WGS) entry which is preliminary data.</text>
</comment>
<dbReference type="RefSeq" id="WP_112113685.1">
    <property type="nucleotide sequence ID" value="NZ_QLSZ01000009.1"/>
</dbReference>
<evidence type="ECO:0000313" key="2">
    <source>
        <dbReference type="EMBL" id="RAR70844.1"/>
    </source>
</evidence>
<evidence type="ECO:0000256" key="1">
    <source>
        <dbReference type="SAM" id="SignalP"/>
    </source>
</evidence>
<sequence>MKLLKLFLVLLIGVTCQNMNAQYGYGSNGMYGGGMGMGGMNRMRNQQSIQNTNDYGRNSKSAEDIEKERAENINKTMDKLTKELTLDDLQVIVIRKEIEASSKSIYAVMKSESPEEQKIKEIEAINEKTDRTINTFLNPTQKEKYKNMIQERMDRMEKYKLSKK</sequence>
<dbReference type="AlphaFoldDB" id="A0A328YC96"/>
<reference evidence="2 3" key="1">
    <citation type="submission" date="2018-06" db="EMBL/GenBank/DDBJ databases">
        <title>Genomic Encyclopedia of Archaeal and Bacterial Type Strains, Phase II (KMG-II): from individual species to whole genera.</title>
        <authorList>
            <person name="Goeker M."/>
        </authorList>
    </citation>
    <scope>NUCLEOTIDE SEQUENCE [LARGE SCALE GENOMIC DNA]</scope>
    <source>
        <strain evidence="2 3">DSM 25663</strain>
    </source>
</reference>
<feature type="signal peptide" evidence="1">
    <location>
        <begin position="1"/>
        <end position="21"/>
    </location>
</feature>
<gene>
    <name evidence="2" type="ORF">CLV55_10998</name>
</gene>
<evidence type="ECO:0008006" key="4">
    <source>
        <dbReference type="Google" id="ProtNLM"/>
    </source>
</evidence>
<dbReference type="OrthoDB" id="1360972at2"/>
<organism evidence="2 3">
    <name type="scientific">Flavobacterium aciduliphilum</name>
    <dbReference type="NCBI Taxonomy" id="1101402"/>
    <lineage>
        <taxon>Bacteria</taxon>
        <taxon>Pseudomonadati</taxon>
        <taxon>Bacteroidota</taxon>
        <taxon>Flavobacteriia</taxon>
        <taxon>Flavobacteriales</taxon>
        <taxon>Flavobacteriaceae</taxon>
        <taxon>Flavobacterium</taxon>
    </lineage>
</organism>
<proteinExistence type="predicted"/>
<dbReference type="EMBL" id="QLSZ01000009">
    <property type="protein sequence ID" value="RAR70844.1"/>
    <property type="molecule type" value="Genomic_DNA"/>
</dbReference>
<keyword evidence="1" id="KW-0732">Signal</keyword>
<feature type="chain" id="PRO_5016446389" description="Spy/CpxP family protein refolding chaperone" evidence="1">
    <location>
        <begin position="22"/>
        <end position="164"/>
    </location>
</feature>
<protein>
    <recommendedName>
        <fullName evidence="4">Spy/CpxP family protein refolding chaperone</fullName>
    </recommendedName>
</protein>
<accession>A0A328YC96</accession>
<keyword evidence="3" id="KW-1185">Reference proteome</keyword>
<dbReference type="Proteomes" id="UP000248840">
    <property type="component" value="Unassembled WGS sequence"/>
</dbReference>
<evidence type="ECO:0000313" key="3">
    <source>
        <dbReference type="Proteomes" id="UP000248840"/>
    </source>
</evidence>